<reference evidence="8 9" key="1">
    <citation type="submission" date="2016-11" db="EMBL/GenBank/DDBJ databases">
        <authorList>
            <person name="Jaros S."/>
            <person name="Januszkiewicz K."/>
            <person name="Wedrychowicz H."/>
        </authorList>
    </citation>
    <scope>NUCLEOTIDE SEQUENCE [LARGE SCALE GENOMIC DNA]</scope>
    <source>
        <strain evidence="8 9">DSM 13106</strain>
    </source>
</reference>
<evidence type="ECO:0000256" key="3">
    <source>
        <dbReference type="ARBA" id="ARBA00022723"/>
    </source>
</evidence>
<dbReference type="GO" id="GO:0051539">
    <property type="term" value="F:4 iron, 4 sulfur cluster binding"/>
    <property type="evidence" value="ECO:0007669"/>
    <property type="project" value="UniProtKB-KW"/>
</dbReference>
<dbReference type="GO" id="GO:0046872">
    <property type="term" value="F:metal ion binding"/>
    <property type="evidence" value="ECO:0007669"/>
    <property type="project" value="UniProtKB-KW"/>
</dbReference>
<dbReference type="PANTHER" id="PTHR30352">
    <property type="entry name" value="PYRUVATE FORMATE-LYASE-ACTIVATING ENZYME"/>
    <property type="match status" value="1"/>
</dbReference>
<keyword evidence="5 6" id="KW-0411">Iron-sulfur</keyword>
<dbReference type="SFLD" id="SFLDS00029">
    <property type="entry name" value="Radical_SAM"/>
    <property type="match status" value="1"/>
</dbReference>
<keyword evidence="3 6" id="KW-0479">Metal-binding</keyword>
<dbReference type="PIRSF" id="PIRSF004869">
    <property type="entry name" value="PflX_prd"/>
    <property type="match status" value="1"/>
</dbReference>
<evidence type="ECO:0000313" key="9">
    <source>
        <dbReference type="Proteomes" id="UP000184389"/>
    </source>
</evidence>
<dbReference type="InterPro" id="IPR058240">
    <property type="entry name" value="rSAM_sf"/>
</dbReference>
<dbReference type="NCBIfam" id="TIGR04337">
    <property type="entry name" value="AmmeMemoSam_rS"/>
    <property type="match status" value="1"/>
</dbReference>
<comment type="cofactor">
    <cofactor evidence="6">
        <name>[4Fe-4S] cluster</name>
        <dbReference type="ChEBI" id="CHEBI:49883"/>
    </cofactor>
    <text evidence="6">Binds 1 [4Fe-4S] cluster. The cluster is coordinated with 3 cysteines and an exchangeable S-adenosyl-L-methionine.</text>
</comment>
<dbReference type="PROSITE" id="PS51918">
    <property type="entry name" value="RADICAL_SAM"/>
    <property type="match status" value="1"/>
</dbReference>
<dbReference type="PANTHER" id="PTHR30352:SF5">
    <property type="entry name" value="PYRUVATE FORMATE-LYASE 1-ACTIVATING ENZYME"/>
    <property type="match status" value="1"/>
</dbReference>
<feature type="binding site" evidence="6">
    <location>
        <position position="91"/>
    </location>
    <ligand>
        <name>[4Fe-4S] cluster</name>
        <dbReference type="ChEBI" id="CHEBI:49883"/>
        <note>4Fe-4S-S-AdoMet</note>
    </ligand>
</feature>
<name>A0A1M5SHJ9_9FIRM</name>
<dbReference type="OrthoDB" id="9778883at2"/>
<evidence type="ECO:0000313" key="8">
    <source>
        <dbReference type="EMBL" id="SHH38067.1"/>
    </source>
</evidence>
<feature type="binding site" evidence="6">
    <location>
        <position position="88"/>
    </location>
    <ligand>
        <name>[4Fe-4S] cluster</name>
        <dbReference type="ChEBI" id="CHEBI:49883"/>
        <note>4Fe-4S-S-AdoMet</note>
    </ligand>
</feature>
<evidence type="ECO:0000256" key="1">
    <source>
        <dbReference type="ARBA" id="ARBA00022485"/>
    </source>
</evidence>
<dbReference type="InterPro" id="IPR006638">
    <property type="entry name" value="Elp3/MiaA/NifB-like_rSAM"/>
</dbReference>
<dbReference type="AlphaFoldDB" id="A0A1M5SHJ9"/>
<keyword evidence="8" id="KW-0456">Lyase</keyword>
<dbReference type="Proteomes" id="UP000184389">
    <property type="component" value="Unassembled WGS sequence"/>
</dbReference>
<feature type="binding site" evidence="6">
    <location>
        <position position="84"/>
    </location>
    <ligand>
        <name>[4Fe-4S] cluster</name>
        <dbReference type="ChEBI" id="CHEBI:49883"/>
        <note>4Fe-4S-S-AdoMet</note>
    </ligand>
</feature>
<dbReference type="EMBL" id="FQXR01000002">
    <property type="protein sequence ID" value="SHH38067.1"/>
    <property type="molecule type" value="Genomic_DNA"/>
</dbReference>
<keyword evidence="2 6" id="KW-0949">S-adenosyl-L-methionine</keyword>
<organism evidence="8 9">
    <name type="scientific">Sporanaerobacter acetigenes DSM 13106</name>
    <dbReference type="NCBI Taxonomy" id="1123281"/>
    <lineage>
        <taxon>Bacteria</taxon>
        <taxon>Bacillati</taxon>
        <taxon>Bacillota</taxon>
        <taxon>Tissierellia</taxon>
        <taxon>Tissierellales</taxon>
        <taxon>Sporanaerobacteraceae</taxon>
        <taxon>Sporanaerobacter</taxon>
    </lineage>
</organism>
<evidence type="ECO:0000259" key="7">
    <source>
        <dbReference type="PROSITE" id="PS51918"/>
    </source>
</evidence>
<gene>
    <name evidence="8" type="ORF">SAMN02745180_00177</name>
</gene>
<protein>
    <submittedName>
        <fullName evidence="8">Pyruvate formate lyase activating enzyme</fullName>
    </submittedName>
</protein>
<dbReference type="InterPro" id="IPR007197">
    <property type="entry name" value="rSAM"/>
</dbReference>
<dbReference type="Pfam" id="PF04055">
    <property type="entry name" value="Radical_SAM"/>
    <property type="match status" value="1"/>
</dbReference>
<dbReference type="RefSeq" id="WP_072742645.1">
    <property type="nucleotide sequence ID" value="NZ_FQXR01000002.1"/>
</dbReference>
<feature type="domain" description="Radical SAM core" evidence="7">
    <location>
        <begin position="69"/>
        <end position="287"/>
    </location>
</feature>
<dbReference type="STRING" id="1123281.SAMN02745180_00177"/>
<accession>A0A1M5SHJ9</accession>
<dbReference type="InterPro" id="IPR013785">
    <property type="entry name" value="Aldolase_TIM"/>
</dbReference>
<dbReference type="InterPro" id="IPR034457">
    <property type="entry name" value="Organic_radical-activating"/>
</dbReference>
<keyword evidence="4 6" id="KW-0408">Iron</keyword>
<dbReference type="GO" id="GO:0016829">
    <property type="term" value="F:lyase activity"/>
    <property type="evidence" value="ECO:0007669"/>
    <property type="project" value="UniProtKB-KW"/>
</dbReference>
<evidence type="ECO:0000256" key="2">
    <source>
        <dbReference type="ARBA" id="ARBA00022691"/>
    </source>
</evidence>
<evidence type="ECO:0000256" key="5">
    <source>
        <dbReference type="ARBA" id="ARBA00023014"/>
    </source>
</evidence>
<dbReference type="SUPFAM" id="SSF102114">
    <property type="entry name" value="Radical SAM enzymes"/>
    <property type="match status" value="1"/>
</dbReference>
<dbReference type="InterPro" id="IPR027596">
    <property type="entry name" value="AmmeMemoSam_rS"/>
</dbReference>
<keyword evidence="1" id="KW-0004">4Fe-4S</keyword>
<evidence type="ECO:0000256" key="6">
    <source>
        <dbReference type="PIRSR" id="PIRSR004869-50"/>
    </source>
</evidence>
<dbReference type="CDD" id="cd01335">
    <property type="entry name" value="Radical_SAM"/>
    <property type="match status" value="1"/>
</dbReference>
<evidence type="ECO:0000256" key="4">
    <source>
        <dbReference type="ARBA" id="ARBA00023004"/>
    </source>
</evidence>
<dbReference type="SFLD" id="SFLDG01101">
    <property type="entry name" value="Uncharacterised_Radical_SAM_Su"/>
    <property type="match status" value="1"/>
</dbReference>
<keyword evidence="9" id="KW-1185">Reference proteome</keyword>
<dbReference type="InterPro" id="IPR016431">
    <property type="entry name" value="Pyrv-formate_lyase-activ_prd"/>
</dbReference>
<keyword evidence="8" id="KW-0670">Pyruvate</keyword>
<dbReference type="SMART" id="SM00729">
    <property type="entry name" value="Elp3"/>
    <property type="match status" value="1"/>
</dbReference>
<dbReference type="Gene3D" id="3.20.20.70">
    <property type="entry name" value="Aldolase class I"/>
    <property type="match status" value="1"/>
</dbReference>
<sequence length="327" mass="37587">MKLKEALYYTPLEDNKVKCSLCPHGCIIEDKDVGICKARKNEGGKLYTLNYGKITSYAFDPIEKKPLYHFCPGSKIFSIGSFGCNLKCEFCQNWEIAHEEPVSIEIQDEDLLSLAKSRGSIGIAYTYNEPSIWYEYVLYMSKMVKKQRLKNALVTNGYIEKEPLEEILPYIDAMNIDLKSFDERYYNRLCKGKLSSVLDTIEISRKSTWVEITTLIIEGENDSLDEIQKLSKWISEIDEDIPLHLTRYHPAYKMSKPPTSYDVLTKAKDIAREYLNYVYIGNVWGIDLNTYCPNCNNKIVDRDLSGKIVGINNGKCTKCGEEIKIVY</sequence>
<proteinExistence type="predicted"/>